<sequence>MDSFCALQQRIRSSSRSYTAAFLHQCDRPDARRRPTSLTMVIHRTVDKVVDKPVEPSVPPVPKPSWRKRDRFAPVIAGWAELSLRLRHRPIPKMVWQAAGCVPTLGGDFRPPRCSAAKPAQRRKGLDGPWRTTSSPAAAVSSARIWPTGCWPTGIG</sequence>
<feature type="region of interest" description="Disordered" evidence="1">
    <location>
        <begin position="112"/>
        <end position="134"/>
    </location>
</feature>
<reference evidence="2 3" key="1">
    <citation type="submission" date="2019-08" db="EMBL/GenBank/DDBJ databases">
        <authorList>
            <person name="Grouzdev D."/>
            <person name="Tikhonova E."/>
            <person name="Kravchenko I."/>
        </authorList>
    </citation>
    <scope>NUCLEOTIDE SEQUENCE [LARGE SCALE GENOMIC DNA]</scope>
    <source>
        <strain evidence="2 3">59b</strain>
    </source>
</reference>
<gene>
    <name evidence="2" type="ORF">FZ942_22220</name>
</gene>
<dbReference type="EMBL" id="VTTN01000009">
    <property type="protein sequence ID" value="KAA0594141.1"/>
    <property type="molecule type" value="Genomic_DNA"/>
</dbReference>
<proteinExistence type="predicted"/>
<name>A0A5A9GI82_AZOLI</name>
<keyword evidence="3" id="KW-1185">Reference proteome</keyword>
<accession>A0A5A9GI82</accession>
<evidence type="ECO:0000313" key="3">
    <source>
        <dbReference type="Proteomes" id="UP000324927"/>
    </source>
</evidence>
<evidence type="ECO:0000313" key="2">
    <source>
        <dbReference type="EMBL" id="KAA0594141.1"/>
    </source>
</evidence>
<dbReference type="AlphaFoldDB" id="A0A5A9GI82"/>
<protein>
    <submittedName>
        <fullName evidence="2">Uncharacterized protein</fullName>
    </submittedName>
</protein>
<dbReference type="Proteomes" id="UP000324927">
    <property type="component" value="Unassembled WGS sequence"/>
</dbReference>
<evidence type="ECO:0000256" key="1">
    <source>
        <dbReference type="SAM" id="MobiDB-lite"/>
    </source>
</evidence>
<comment type="caution">
    <text evidence="2">The sequence shown here is derived from an EMBL/GenBank/DDBJ whole genome shotgun (WGS) entry which is preliminary data.</text>
</comment>
<organism evidence="2 3">
    <name type="scientific">Azospirillum lipoferum</name>
    <dbReference type="NCBI Taxonomy" id="193"/>
    <lineage>
        <taxon>Bacteria</taxon>
        <taxon>Pseudomonadati</taxon>
        <taxon>Pseudomonadota</taxon>
        <taxon>Alphaproteobacteria</taxon>
        <taxon>Rhodospirillales</taxon>
        <taxon>Azospirillaceae</taxon>
        <taxon>Azospirillum</taxon>
    </lineage>
</organism>